<evidence type="ECO:0000313" key="2">
    <source>
        <dbReference type="EMBL" id="KAF0983278.1"/>
    </source>
</evidence>
<organism evidence="2 3">
    <name type="scientific">Naegleria fowleri</name>
    <name type="common">Brain eating amoeba</name>
    <dbReference type="NCBI Taxonomy" id="5763"/>
    <lineage>
        <taxon>Eukaryota</taxon>
        <taxon>Discoba</taxon>
        <taxon>Heterolobosea</taxon>
        <taxon>Tetramitia</taxon>
        <taxon>Eutetramitia</taxon>
        <taxon>Vahlkampfiidae</taxon>
        <taxon>Naegleria</taxon>
    </lineage>
</organism>
<sequence>MNQTTTGHVTSSPSSDPEGSMMSFEHVPSSVAMNTNYVEPSFEQFEQYFNFIPKMMAVLEELPKGEESVILKVKDLYDSMKGAEIFLNSLEGADLTMDQQKKIYSDNLVKIKEKSELIEKYKTLEVFTNLHKLEEDSSNVATIENQEQK</sequence>
<dbReference type="EMBL" id="VFQX01000006">
    <property type="protein sequence ID" value="KAF0983278.1"/>
    <property type="molecule type" value="Genomic_DNA"/>
</dbReference>
<gene>
    <name evidence="2" type="ORF">FDP41_010343</name>
</gene>
<evidence type="ECO:0000313" key="3">
    <source>
        <dbReference type="Proteomes" id="UP000444721"/>
    </source>
</evidence>
<accession>A0A6A5CCL4</accession>
<comment type="caution">
    <text evidence="2">The sequence shown here is derived from an EMBL/GenBank/DDBJ whole genome shotgun (WGS) entry which is preliminary data.</text>
</comment>
<feature type="compositionally biased region" description="Polar residues" evidence="1">
    <location>
        <begin position="1"/>
        <end position="17"/>
    </location>
</feature>
<dbReference type="GeneID" id="68117558"/>
<dbReference type="RefSeq" id="XP_044567991.1">
    <property type="nucleotide sequence ID" value="XM_044700631.1"/>
</dbReference>
<feature type="region of interest" description="Disordered" evidence="1">
    <location>
        <begin position="1"/>
        <end position="23"/>
    </location>
</feature>
<proteinExistence type="predicted"/>
<dbReference type="VEuPathDB" id="AmoebaDB:NfTy_011450"/>
<keyword evidence="3" id="KW-1185">Reference proteome</keyword>
<dbReference type="Proteomes" id="UP000444721">
    <property type="component" value="Unassembled WGS sequence"/>
</dbReference>
<evidence type="ECO:0000256" key="1">
    <source>
        <dbReference type="SAM" id="MobiDB-lite"/>
    </source>
</evidence>
<dbReference type="AlphaFoldDB" id="A0A6A5CCL4"/>
<protein>
    <recommendedName>
        <fullName evidence="4">Mediator of RNA polymerase II transcription subunit 9</fullName>
    </recommendedName>
</protein>
<evidence type="ECO:0008006" key="4">
    <source>
        <dbReference type="Google" id="ProtNLM"/>
    </source>
</evidence>
<dbReference type="VEuPathDB" id="AmoebaDB:NF0109600"/>
<dbReference type="OrthoDB" id="10257822at2759"/>
<reference evidence="2 3" key="1">
    <citation type="journal article" date="2019" name="Sci. Rep.">
        <title>Nanopore sequencing improves the draft genome of the human pathogenic amoeba Naegleria fowleri.</title>
        <authorList>
            <person name="Liechti N."/>
            <person name="Schurch N."/>
            <person name="Bruggmann R."/>
            <person name="Wittwer M."/>
        </authorList>
    </citation>
    <scope>NUCLEOTIDE SEQUENCE [LARGE SCALE GENOMIC DNA]</scope>
    <source>
        <strain evidence="2 3">ATCC 30894</strain>
    </source>
</reference>
<name>A0A6A5CCL4_NAEFO</name>
<dbReference type="OMA" id="VAMNTNY"/>
<dbReference type="VEuPathDB" id="AmoebaDB:FDP41_010343"/>